<dbReference type="GO" id="GO:0022857">
    <property type="term" value="F:transmembrane transporter activity"/>
    <property type="evidence" value="ECO:0007669"/>
    <property type="project" value="InterPro"/>
</dbReference>
<dbReference type="InterPro" id="IPR036259">
    <property type="entry name" value="MFS_trans_sf"/>
</dbReference>
<feature type="transmembrane region" description="Helical" evidence="6">
    <location>
        <begin position="47"/>
        <end position="74"/>
    </location>
</feature>
<dbReference type="PROSITE" id="PS50850">
    <property type="entry name" value="MFS"/>
    <property type="match status" value="1"/>
</dbReference>
<feature type="transmembrane region" description="Helical" evidence="6">
    <location>
        <begin position="416"/>
        <end position="435"/>
    </location>
</feature>
<dbReference type="EMBL" id="CH408034">
    <property type="protein sequence ID" value="EAQ85487.1"/>
    <property type="molecule type" value="Genomic_DNA"/>
</dbReference>
<evidence type="ECO:0000259" key="7">
    <source>
        <dbReference type="PROSITE" id="PS50850"/>
    </source>
</evidence>
<evidence type="ECO:0000256" key="4">
    <source>
        <dbReference type="ARBA" id="ARBA00023136"/>
    </source>
</evidence>
<sequence>METTAKKVQNFWDPININRDIQHIRGRQRREKRILRLLDGIGFSWRVYAVAFLGFLASSWSLIAVGVVSPALYYVYSPEGRMAVDVAQVLDLVTLIATVLGMLLFGHLADLFGRSSLYGFELLIVLTAIGGAAFSSEGYMFGARSSSSVSVSGSETPYSSSMDIYASLAWWRFALGFGIGAEYPMSAVIAAEFSSTEGRGTLLAAVFFAQAIGRLLAYGLGLGVLHGLWNGVSVPELGEAHVIMDKLWRLVLGLAGIPAIFAIILRLLIPETPRFYSAVKRDLMKAREAVMKVGSRSPSLTGDLESVNSDVEESEPQEVTSWRTRAYAYFFGTAQGWKPLLSISLQWLLLDIVFYGTGFDSPGTLAALWLDKPVEGTLDNYKNAYPGFDVWKEDYGSPNADIFQTVHNNLVRSLQLSSVAAVAGSLAVIPLVNYVSRKTHFVWTTGILAVLFAVTAVSVSQTYGKPAHVVSMVFYALTQFMFNLGPNTLTFILAAEAFPTEFRGTCYGIAAAAGKVGAIIVRPITEAAGKGQTSIVALLSAFTGVLLLMTLLAWLEPWGIGIPRVQEAREKGTGGLKPARLANLSLEEAAPWPVLDESDSVSGHGDSHSHNEPERPQEKVGDSTPAGGVANGVMLGSNMDMEPSVRLSEPQWTVLRRCFLLSALVFEAMLPFFHLLYGLDALEEFFIPVNDGLYGVHQVTIMPSSKTPRSYEQNANVLESPVAWSCGFENLVHNVREIKRVHISLYRLVETVFGQNLQRRHTNMSPMAYILTEFAGKSHTYKQCIGKLMQKGFQGLNKKHKKEVRAMPATEEEDRTINQFFLPGLSV</sequence>
<feature type="transmembrane region" description="Helical" evidence="6">
    <location>
        <begin position="117"/>
        <end position="135"/>
    </location>
</feature>
<organism evidence="8 9">
    <name type="scientific">Chaetomium globosum (strain ATCC 6205 / CBS 148.51 / DSM 1962 / NBRC 6347 / NRRL 1970)</name>
    <name type="common">Soil fungus</name>
    <dbReference type="NCBI Taxonomy" id="306901"/>
    <lineage>
        <taxon>Eukaryota</taxon>
        <taxon>Fungi</taxon>
        <taxon>Dikarya</taxon>
        <taxon>Ascomycota</taxon>
        <taxon>Pezizomycotina</taxon>
        <taxon>Sordariomycetes</taxon>
        <taxon>Sordariomycetidae</taxon>
        <taxon>Sordariales</taxon>
        <taxon>Chaetomiaceae</taxon>
        <taxon>Chaetomium</taxon>
    </lineage>
</organism>
<feature type="transmembrane region" description="Helical" evidence="6">
    <location>
        <begin position="535"/>
        <end position="555"/>
    </location>
</feature>
<dbReference type="InParanoid" id="Q2GRA3"/>
<dbReference type="AlphaFoldDB" id="Q2GRA3"/>
<feature type="transmembrane region" description="Helical" evidence="6">
    <location>
        <begin position="169"/>
        <end position="190"/>
    </location>
</feature>
<evidence type="ECO:0000256" key="1">
    <source>
        <dbReference type="ARBA" id="ARBA00004141"/>
    </source>
</evidence>
<dbReference type="VEuPathDB" id="FungiDB:CHGG_09501"/>
<dbReference type="GeneID" id="4395752"/>
<dbReference type="STRING" id="306901.Q2GRA3"/>
<feature type="region of interest" description="Disordered" evidence="5">
    <location>
        <begin position="597"/>
        <end position="627"/>
    </location>
</feature>
<evidence type="ECO:0000256" key="6">
    <source>
        <dbReference type="SAM" id="Phobius"/>
    </source>
</evidence>
<dbReference type="GO" id="GO:0016020">
    <property type="term" value="C:membrane"/>
    <property type="evidence" value="ECO:0007669"/>
    <property type="project" value="UniProtKB-SubCell"/>
</dbReference>
<protein>
    <recommendedName>
        <fullName evidence="7">Major facilitator superfamily (MFS) profile domain-containing protein</fullName>
    </recommendedName>
</protein>
<feature type="transmembrane region" description="Helical" evidence="6">
    <location>
        <begin position="247"/>
        <end position="269"/>
    </location>
</feature>
<keyword evidence="9" id="KW-1185">Reference proteome</keyword>
<dbReference type="InterPro" id="IPR020846">
    <property type="entry name" value="MFS_dom"/>
</dbReference>
<dbReference type="OrthoDB" id="433512at2759"/>
<accession>Q2GRA3</accession>
<evidence type="ECO:0000256" key="5">
    <source>
        <dbReference type="SAM" id="MobiDB-lite"/>
    </source>
</evidence>
<dbReference type="PANTHER" id="PTHR24064">
    <property type="entry name" value="SOLUTE CARRIER FAMILY 22 MEMBER"/>
    <property type="match status" value="1"/>
</dbReference>
<dbReference type="SUPFAM" id="SSF103473">
    <property type="entry name" value="MFS general substrate transporter"/>
    <property type="match status" value="1"/>
</dbReference>
<evidence type="ECO:0000313" key="8">
    <source>
        <dbReference type="EMBL" id="EAQ85487.1"/>
    </source>
</evidence>
<dbReference type="Gene3D" id="1.20.1250.20">
    <property type="entry name" value="MFS general substrate transporter like domains"/>
    <property type="match status" value="2"/>
</dbReference>
<feature type="transmembrane region" description="Helical" evidence="6">
    <location>
        <begin position="86"/>
        <end position="105"/>
    </location>
</feature>
<reference evidence="9" key="1">
    <citation type="journal article" date="2015" name="Genome Announc.">
        <title>Draft genome sequence of the cellulolytic fungus Chaetomium globosum.</title>
        <authorList>
            <person name="Cuomo C.A."/>
            <person name="Untereiner W.A."/>
            <person name="Ma L.-J."/>
            <person name="Grabherr M."/>
            <person name="Birren B.W."/>
        </authorList>
    </citation>
    <scope>NUCLEOTIDE SEQUENCE [LARGE SCALE GENOMIC DNA]</scope>
    <source>
        <strain evidence="9">ATCC 6205 / CBS 148.51 / DSM 1962 / NBRC 6347 / NRRL 1970</strain>
    </source>
</reference>
<feature type="transmembrane region" description="Helical" evidence="6">
    <location>
        <begin position="472"/>
        <end position="495"/>
    </location>
</feature>
<evidence type="ECO:0000256" key="2">
    <source>
        <dbReference type="ARBA" id="ARBA00022692"/>
    </source>
</evidence>
<name>Q2GRA3_CHAGB</name>
<keyword evidence="2 6" id="KW-0812">Transmembrane</keyword>
<comment type="subcellular location">
    <subcellularLocation>
        <location evidence="1">Membrane</location>
        <topology evidence="1">Multi-pass membrane protein</topology>
    </subcellularLocation>
</comment>
<dbReference type="HOGENOM" id="CLU_342550_0_0_1"/>
<feature type="transmembrane region" description="Helical" evidence="6">
    <location>
        <begin position="202"/>
        <end position="227"/>
    </location>
</feature>
<dbReference type="InterPro" id="IPR005828">
    <property type="entry name" value="MFS_sugar_transport-like"/>
</dbReference>
<dbReference type="RefSeq" id="XP_001227428.1">
    <property type="nucleotide sequence ID" value="XM_001227427.1"/>
</dbReference>
<dbReference type="Pfam" id="PF00083">
    <property type="entry name" value="Sugar_tr"/>
    <property type="match status" value="2"/>
</dbReference>
<evidence type="ECO:0000256" key="3">
    <source>
        <dbReference type="ARBA" id="ARBA00022989"/>
    </source>
</evidence>
<feature type="transmembrane region" description="Helical" evidence="6">
    <location>
        <begin position="441"/>
        <end position="460"/>
    </location>
</feature>
<keyword evidence="4 6" id="KW-0472">Membrane</keyword>
<proteinExistence type="predicted"/>
<dbReference type="eggNOG" id="KOG0252">
    <property type="taxonomic scope" value="Eukaryota"/>
</dbReference>
<keyword evidence="3 6" id="KW-1133">Transmembrane helix</keyword>
<dbReference type="Proteomes" id="UP000001056">
    <property type="component" value="Unassembled WGS sequence"/>
</dbReference>
<feature type="domain" description="Major facilitator superfamily (MFS) profile" evidence="7">
    <location>
        <begin position="47"/>
        <end position="558"/>
    </location>
</feature>
<gene>
    <name evidence="8" type="ORF">CHGG_09501</name>
</gene>
<feature type="compositionally biased region" description="Basic and acidic residues" evidence="5">
    <location>
        <begin position="605"/>
        <end position="621"/>
    </location>
</feature>
<feature type="region of interest" description="Disordered" evidence="5">
    <location>
        <begin position="296"/>
        <end position="315"/>
    </location>
</feature>
<evidence type="ECO:0000313" key="9">
    <source>
        <dbReference type="Proteomes" id="UP000001056"/>
    </source>
</evidence>